<dbReference type="InterPro" id="IPR050134">
    <property type="entry name" value="NAD-dep_sirtuin_deacylases"/>
</dbReference>
<dbReference type="InterPro" id="IPR026590">
    <property type="entry name" value="Ssirtuin_cat_dom"/>
</dbReference>
<dbReference type="GO" id="GO:0046872">
    <property type="term" value="F:metal ion binding"/>
    <property type="evidence" value="ECO:0007669"/>
    <property type="project" value="UniProtKB-KW"/>
</dbReference>
<feature type="active site" description="Proton acceptor" evidence="4">
    <location>
        <position position="159"/>
    </location>
</feature>
<dbReference type="GO" id="GO:0017136">
    <property type="term" value="F:histone deacetylase activity, NAD-dependent"/>
    <property type="evidence" value="ECO:0007669"/>
    <property type="project" value="TreeGrafter"/>
</dbReference>
<dbReference type="InterPro" id="IPR029035">
    <property type="entry name" value="DHS-like_NAD/FAD-binding_dom"/>
</dbReference>
<dbReference type="SUPFAM" id="SSF52467">
    <property type="entry name" value="DHS-like NAD/FAD-binding domain"/>
    <property type="match status" value="1"/>
</dbReference>
<dbReference type="Proteomes" id="UP000650511">
    <property type="component" value="Unassembled WGS sequence"/>
</dbReference>
<dbReference type="Pfam" id="PF02146">
    <property type="entry name" value="SIR2"/>
    <property type="match status" value="1"/>
</dbReference>
<feature type="binding site" evidence="4">
    <location>
        <position position="195"/>
    </location>
    <ligand>
        <name>Zn(2+)</name>
        <dbReference type="ChEBI" id="CHEBI:29105"/>
    </ligand>
</feature>
<reference evidence="6" key="2">
    <citation type="submission" date="2020-09" db="EMBL/GenBank/DDBJ databases">
        <authorList>
            <person name="Sun Q."/>
            <person name="Zhou Y."/>
        </authorList>
    </citation>
    <scope>NUCLEOTIDE SEQUENCE</scope>
    <source>
        <strain evidence="6">CGMCC 1.14988</strain>
    </source>
</reference>
<dbReference type="Gene3D" id="3.40.50.1220">
    <property type="entry name" value="TPP-binding domain"/>
    <property type="match status" value="1"/>
</dbReference>
<dbReference type="AlphaFoldDB" id="A0A8J3A646"/>
<evidence type="ECO:0000313" key="6">
    <source>
        <dbReference type="EMBL" id="GGI04254.1"/>
    </source>
</evidence>
<feature type="binding site" evidence="4">
    <location>
        <position position="167"/>
    </location>
    <ligand>
        <name>Zn(2+)</name>
        <dbReference type="ChEBI" id="CHEBI:29105"/>
    </ligand>
</feature>
<gene>
    <name evidence="6" type="primary">cobB2</name>
    <name evidence="6" type="ORF">GCM10011354_08190</name>
</gene>
<keyword evidence="4" id="KW-0479">Metal-binding</keyword>
<evidence type="ECO:0000313" key="7">
    <source>
        <dbReference type="Proteomes" id="UP000650511"/>
    </source>
</evidence>
<evidence type="ECO:0000259" key="5">
    <source>
        <dbReference type="PROSITE" id="PS50305"/>
    </source>
</evidence>
<accession>A0A8J3A646</accession>
<evidence type="ECO:0000256" key="2">
    <source>
        <dbReference type="ARBA" id="ARBA00022679"/>
    </source>
</evidence>
<organism evidence="6 7">
    <name type="scientific">Egicoccus halophilus</name>
    <dbReference type="NCBI Taxonomy" id="1670830"/>
    <lineage>
        <taxon>Bacteria</taxon>
        <taxon>Bacillati</taxon>
        <taxon>Actinomycetota</taxon>
        <taxon>Nitriliruptoria</taxon>
        <taxon>Egicoccales</taxon>
        <taxon>Egicoccaceae</taxon>
        <taxon>Egicoccus</taxon>
    </lineage>
</organism>
<dbReference type="Gene3D" id="2.20.28.200">
    <property type="match status" value="1"/>
</dbReference>
<evidence type="ECO:0000256" key="1">
    <source>
        <dbReference type="ARBA" id="ARBA00012928"/>
    </source>
</evidence>
<dbReference type="GO" id="GO:0070403">
    <property type="term" value="F:NAD+ binding"/>
    <property type="evidence" value="ECO:0007669"/>
    <property type="project" value="InterPro"/>
</dbReference>
<reference evidence="6" key="1">
    <citation type="journal article" date="2014" name="Int. J. Syst. Evol. Microbiol.">
        <title>Complete genome sequence of Corynebacterium casei LMG S-19264T (=DSM 44701T), isolated from a smear-ripened cheese.</title>
        <authorList>
            <consortium name="US DOE Joint Genome Institute (JGI-PGF)"/>
            <person name="Walter F."/>
            <person name="Albersmeier A."/>
            <person name="Kalinowski J."/>
            <person name="Ruckert C."/>
        </authorList>
    </citation>
    <scope>NUCLEOTIDE SEQUENCE</scope>
    <source>
        <strain evidence="6">CGMCC 1.14988</strain>
    </source>
</reference>
<protein>
    <recommendedName>
        <fullName evidence="1">protein acetyllysine N-acetyltransferase</fullName>
        <ecNumber evidence="1">2.3.1.286</ecNumber>
    </recommendedName>
</protein>
<feature type="binding site" evidence="4">
    <location>
        <position position="192"/>
    </location>
    <ligand>
        <name>Zn(2+)</name>
        <dbReference type="ChEBI" id="CHEBI:29105"/>
    </ligand>
</feature>
<comment type="caution">
    <text evidence="6">The sequence shown here is derived from an EMBL/GenBank/DDBJ whole genome shotgun (WGS) entry which is preliminary data.</text>
</comment>
<evidence type="ECO:0000256" key="4">
    <source>
        <dbReference type="PROSITE-ProRule" id="PRU00236"/>
    </source>
</evidence>
<name>A0A8J3A646_9ACTN</name>
<keyword evidence="4" id="KW-0862">Zinc</keyword>
<keyword evidence="2" id="KW-0808">Transferase</keyword>
<dbReference type="PROSITE" id="PS50305">
    <property type="entry name" value="SIRTUIN"/>
    <property type="match status" value="1"/>
</dbReference>
<dbReference type="InterPro" id="IPR003000">
    <property type="entry name" value="Sirtuin"/>
</dbReference>
<keyword evidence="3" id="KW-0520">NAD</keyword>
<proteinExistence type="predicted"/>
<dbReference type="EMBL" id="BMHA01000002">
    <property type="protein sequence ID" value="GGI04254.1"/>
    <property type="molecule type" value="Genomic_DNA"/>
</dbReference>
<dbReference type="PANTHER" id="PTHR11085:SF4">
    <property type="entry name" value="NAD-DEPENDENT PROTEIN DEACYLASE"/>
    <property type="match status" value="1"/>
</dbReference>
<dbReference type="CDD" id="cd01407">
    <property type="entry name" value="SIR2-fam"/>
    <property type="match status" value="1"/>
</dbReference>
<sequence length="293" mass="31068">MLAGVASLLTDHPAGVGGIAVHPLPLASPDDAVPRGTFVLVDEVATWLRDADRVVVLTGAGMSTASGIPDYRGPQGVWTRDPAAERRSSIDVWLTEPDTRRDIWRERLAGAGLRPRPNAAHVALAELERLGRLDTLVTQNTDGLHQDAGNDPDRVVEIHGTNRFVHCLDCGDRHPMPAVLERVADGDDDPHCTRCGGLLKAATVSFGQPLDPARLQRAHDAAVGCEVFLALGTSLAVHPVALLPRTALEAGARLVVANAEPTPYDRVADAVLADDLVEVVPALVERVRATSAG</sequence>
<evidence type="ECO:0000256" key="3">
    <source>
        <dbReference type="ARBA" id="ARBA00023027"/>
    </source>
</evidence>
<feature type="domain" description="Deacetylase sirtuin-type" evidence="5">
    <location>
        <begin position="34"/>
        <end position="290"/>
    </location>
</feature>
<dbReference type="PANTHER" id="PTHR11085">
    <property type="entry name" value="NAD-DEPENDENT PROTEIN DEACYLASE SIRTUIN-5, MITOCHONDRIAL-RELATED"/>
    <property type="match status" value="1"/>
</dbReference>
<keyword evidence="7" id="KW-1185">Reference proteome</keyword>
<dbReference type="EC" id="2.3.1.286" evidence="1"/>
<feature type="binding site" evidence="4">
    <location>
        <position position="170"/>
    </location>
    <ligand>
        <name>Zn(2+)</name>
        <dbReference type="ChEBI" id="CHEBI:29105"/>
    </ligand>
</feature>